<dbReference type="PANTHER" id="PTHR33905:SF1">
    <property type="entry name" value="CST COMPLEX SUBUNIT TEN1"/>
    <property type="match status" value="1"/>
</dbReference>
<dbReference type="GO" id="GO:0032211">
    <property type="term" value="P:negative regulation of telomere maintenance via telomerase"/>
    <property type="evidence" value="ECO:0007669"/>
    <property type="project" value="TreeGrafter"/>
</dbReference>
<reference evidence="1 2" key="1">
    <citation type="submission" date="2016-08" db="EMBL/GenBank/DDBJ databases">
        <title>A Parts List for Fungal Cellulosomes Revealed by Comparative Genomics.</title>
        <authorList>
            <consortium name="DOE Joint Genome Institute"/>
            <person name="Haitjema C.H."/>
            <person name="Gilmore S.P."/>
            <person name="Henske J.K."/>
            <person name="Solomon K.V."/>
            <person name="De Groot R."/>
            <person name="Kuo A."/>
            <person name="Mondo S.J."/>
            <person name="Salamov A.A."/>
            <person name="Labutti K."/>
            <person name="Zhao Z."/>
            <person name="Chiniquy J."/>
            <person name="Barry K."/>
            <person name="Brewer H.M."/>
            <person name="Purvine S.O."/>
            <person name="Wright A.T."/>
            <person name="Boxma B."/>
            <person name="Van Alen T."/>
            <person name="Hackstein J.H."/>
            <person name="Baker S.E."/>
            <person name="Grigoriev I.V."/>
            <person name="O'Malley M.A."/>
        </authorList>
    </citation>
    <scope>NUCLEOTIDE SEQUENCE [LARGE SCALE GENOMIC DNA]</scope>
    <source>
        <strain evidence="1 2">S4</strain>
    </source>
</reference>
<dbReference type="OrthoDB" id="342190at2759"/>
<dbReference type="Proteomes" id="UP000193944">
    <property type="component" value="Unassembled WGS sequence"/>
</dbReference>
<dbReference type="STRING" id="1754192.A0A1Y1VS45"/>
<dbReference type="Pfam" id="PF15490">
    <property type="entry name" value="Ten1_2"/>
    <property type="match status" value="1"/>
</dbReference>
<evidence type="ECO:0000313" key="1">
    <source>
        <dbReference type="EMBL" id="ORX64087.1"/>
    </source>
</evidence>
<dbReference type="AlphaFoldDB" id="A0A1Y1VS45"/>
<dbReference type="GO" id="GO:0003697">
    <property type="term" value="F:single-stranded DNA binding"/>
    <property type="evidence" value="ECO:0007669"/>
    <property type="project" value="InterPro"/>
</dbReference>
<dbReference type="InterPro" id="IPR029146">
    <property type="entry name" value="Ten1_animal_plant"/>
</dbReference>
<dbReference type="PANTHER" id="PTHR33905">
    <property type="entry name" value="CST COMPLEX SUBUNIT TEN1"/>
    <property type="match status" value="1"/>
</dbReference>
<dbReference type="GO" id="GO:1990879">
    <property type="term" value="C:CST complex"/>
    <property type="evidence" value="ECO:0007669"/>
    <property type="project" value="InterPro"/>
</dbReference>
<dbReference type="Gene3D" id="2.40.50.140">
    <property type="entry name" value="Nucleic acid-binding proteins"/>
    <property type="match status" value="1"/>
</dbReference>
<sequence>MNTNAVYSSNHKFGKIVHINELENEPKKYIGETVRVLGKLISYNLKENLALLEHPLSHKKLLVDTRNLINWSGRLKSFQQFIGDIIEYNNSDIENKFKFNSTIKNYNNGIILRADIFRCVDGLDFNVYEQVVDIRRKFEKEYFNN</sequence>
<evidence type="ECO:0000313" key="2">
    <source>
        <dbReference type="Proteomes" id="UP000193944"/>
    </source>
</evidence>
<dbReference type="InterPro" id="IPR012340">
    <property type="entry name" value="NA-bd_OB-fold"/>
</dbReference>
<reference evidence="1 2" key="2">
    <citation type="submission" date="2016-08" db="EMBL/GenBank/DDBJ databases">
        <title>Pervasive Adenine N6-methylation of Active Genes in Fungi.</title>
        <authorList>
            <consortium name="DOE Joint Genome Institute"/>
            <person name="Mondo S.J."/>
            <person name="Dannebaum R.O."/>
            <person name="Kuo R.C."/>
            <person name="Labutti K."/>
            <person name="Haridas S."/>
            <person name="Kuo A."/>
            <person name="Salamov A."/>
            <person name="Ahrendt S.R."/>
            <person name="Lipzen A."/>
            <person name="Sullivan W."/>
            <person name="Andreopoulos W.B."/>
            <person name="Clum A."/>
            <person name="Lindquist E."/>
            <person name="Daum C."/>
            <person name="Ramamoorthy G.K."/>
            <person name="Gryganskyi A."/>
            <person name="Culley D."/>
            <person name="Magnuson J.K."/>
            <person name="James T.Y."/>
            <person name="O'Malley M.A."/>
            <person name="Stajich J.E."/>
            <person name="Spatafora J.W."/>
            <person name="Visel A."/>
            <person name="Grigoriev I.V."/>
        </authorList>
    </citation>
    <scope>NUCLEOTIDE SEQUENCE [LARGE SCALE GENOMIC DNA]</scope>
    <source>
        <strain evidence="1 2">S4</strain>
    </source>
</reference>
<gene>
    <name evidence="1" type="ORF">BCR32DRAFT_273234</name>
</gene>
<proteinExistence type="predicted"/>
<comment type="caution">
    <text evidence="1">The sequence shown here is derived from an EMBL/GenBank/DDBJ whole genome shotgun (WGS) entry which is preliminary data.</text>
</comment>
<accession>A0A1Y1VS45</accession>
<dbReference type="GO" id="GO:0042162">
    <property type="term" value="F:telomeric DNA binding"/>
    <property type="evidence" value="ECO:0007669"/>
    <property type="project" value="TreeGrafter"/>
</dbReference>
<dbReference type="GO" id="GO:0010521">
    <property type="term" value="F:telomerase inhibitor activity"/>
    <property type="evidence" value="ECO:0007669"/>
    <property type="project" value="TreeGrafter"/>
</dbReference>
<organism evidence="1 2">
    <name type="scientific">Anaeromyces robustus</name>
    <dbReference type="NCBI Taxonomy" id="1754192"/>
    <lineage>
        <taxon>Eukaryota</taxon>
        <taxon>Fungi</taxon>
        <taxon>Fungi incertae sedis</taxon>
        <taxon>Chytridiomycota</taxon>
        <taxon>Chytridiomycota incertae sedis</taxon>
        <taxon>Neocallimastigomycetes</taxon>
        <taxon>Neocallimastigales</taxon>
        <taxon>Neocallimastigaceae</taxon>
        <taxon>Anaeromyces</taxon>
    </lineage>
</organism>
<keyword evidence="2" id="KW-1185">Reference proteome</keyword>
<protein>
    <submittedName>
        <fullName evidence="1">Uncharacterized protein</fullName>
    </submittedName>
</protein>
<name>A0A1Y1VS45_9FUNG</name>
<dbReference type="EMBL" id="MCFG01000559">
    <property type="protein sequence ID" value="ORX64087.1"/>
    <property type="molecule type" value="Genomic_DNA"/>
</dbReference>